<organism evidence="2 3">
    <name type="scientific">Bermanella marisrubri</name>
    <dbReference type="NCBI Taxonomy" id="207949"/>
    <lineage>
        <taxon>Bacteria</taxon>
        <taxon>Pseudomonadati</taxon>
        <taxon>Pseudomonadota</taxon>
        <taxon>Gammaproteobacteria</taxon>
        <taxon>Oceanospirillales</taxon>
        <taxon>Oceanospirillaceae</taxon>
        <taxon>Bermanella</taxon>
    </lineage>
</organism>
<feature type="domain" description="NAD-dependent epimerase/dehydratase" evidence="1">
    <location>
        <begin position="4"/>
        <end position="180"/>
    </location>
</feature>
<name>Q1N6M4_9GAMM</name>
<dbReference type="InterPro" id="IPR036291">
    <property type="entry name" value="NAD(P)-bd_dom_sf"/>
</dbReference>
<evidence type="ECO:0000259" key="1">
    <source>
        <dbReference type="Pfam" id="PF01370"/>
    </source>
</evidence>
<dbReference type="OrthoDB" id="9801056at2"/>
<protein>
    <recommendedName>
        <fullName evidence="1">NAD-dependent epimerase/dehydratase domain-containing protein</fullName>
    </recommendedName>
</protein>
<gene>
    <name evidence="2" type="ORF">RED65_09259</name>
</gene>
<sequence length="317" mass="35899">MRKILVTGAAGDIGTRLVQALSSRGDVDLYTTALKDLPYIVDSTHRNFDIRNPQFLQWIKQVEPDVVVHLASVIRLPDSMSESEAFEIDVTATEQLLSTCVEIGVDKFIVTSSGAAYGYWQDNPEWIQEADPVRGNDDYFYSRHKRLVENLLAEYRERHPQLKQVILRPGTVLGPNFENPITNMFEKKRILGIRGSLSPFVIIWVDDLVEYLIEACVTEVEGVFNVAGDGVLTMPEIAKRLNKPYLSIPAIVVKSLLVILKPLGLSQYGPEQVKFIQYRPVLSNNKIKSTFEYKPRKTTSEAFEAFLAQSNKEYQQS</sequence>
<dbReference type="Pfam" id="PF01370">
    <property type="entry name" value="Epimerase"/>
    <property type="match status" value="1"/>
</dbReference>
<reference evidence="2 3" key="1">
    <citation type="submission" date="2006-03" db="EMBL/GenBank/DDBJ databases">
        <authorList>
            <person name="Pinhassi J."/>
            <person name="Pedros-Alio C."/>
            <person name="Ferriera S."/>
            <person name="Johnson J."/>
            <person name="Kravitz S."/>
            <person name="Halpern A."/>
            <person name="Remington K."/>
            <person name="Beeson K."/>
            <person name="Tran B."/>
            <person name="Rogers Y.-H."/>
            <person name="Friedman R."/>
            <person name="Venter J.C."/>
        </authorList>
    </citation>
    <scope>NUCLEOTIDE SEQUENCE [LARGE SCALE GENOMIC DNA]</scope>
    <source>
        <strain evidence="2 3">RED65</strain>
    </source>
</reference>
<keyword evidence="3" id="KW-1185">Reference proteome</keyword>
<dbReference type="InterPro" id="IPR050177">
    <property type="entry name" value="Lipid_A_modif_metabolic_enz"/>
</dbReference>
<dbReference type="PANTHER" id="PTHR43245">
    <property type="entry name" value="BIFUNCTIONAL POLYMYXIN RESISTANCE PROTEIN ARNA"/>
    <property type="match status" value="1"/>
</dbReference>
<comment type="caution">
    <text evidence="2">The sequence shown here is derived from an EMBL/GenBank/DDBJ whole genome shotgun (WGS) entry which is preliminary data.</text>
</comment>
<dbReference type="RefSeq" id="WP_007016989.1">
    <property type="nucleotide sequence ID" value="NZ_CH724113.1"/>
</dbReference>
<dbReference type="EMBL" id="AAQH01000001">
    <property type="protein sequence ID" value="EAT13568.1"/>
    <property type="molecule type" value="Genomic_DNA"/>
</dbReference>
<proteinExistence type="predicted"/>
<dbReference type="InterPro" id="IPR001509">
    <property type="entry name" value="Epimerase_deHydtase"/>
</dbReference>
<dbReference type="Gene3D" id="3.40.50.720">
    <property type="entry name" value="NAD(P)-binding Rossmann-like Domain"/>
    <property type="match status" value="1"/>
</dbReference>
<dbReference type="HOGENOM" id="CLU_007383_0_1_6"/>
<evidence type="ECO:0000313" key="3">
    <source>
        <dbReference type="Proteomes" id="UP000004263"/>
    </source>
</evidence>
<dbReference type="Proteomes" id="UP000004263">
    <property type="component" value="Unassembled WGS sequence"/>
</dbReference>
<dbReference type="SUPFAM" id="SSF51735">
    <property type="entry name" value="NAD(P)-binding Rossmann-fold domains"/>
    <property type="match status" value="1"/>
</dbReference>
<accession>Q1N6M4</accession>
<evidence type="ECO:0000313" key="2">
    <source>
        <dbReference type="EMBL" id="EAT13568.1"/>
    </source>
</evidence>
<dbReference type="AlphaFoldDB" id="Q1N6M4"/>
<dbReference type="STRING" id="207949.RED65_09259"/>